<dbReference type="AlphaFoldDB" id="A0AA88SMJ7"/>
<sequence length="588" mass="64373">MGWVAQGLTKVLPQPDEKYRETDTVENEEHTEVYDVATMPDFDPLPHIPVVEMVSDEEVSEAENLTPQFPPKMVNWIKQIIPQPVTLPPGAVPAEPSSKSSRSSLDKIFSPPPESLSGISLDTDSKASGVVGWFVSGLGLKMPQPAIPPKDGTEGAAEVLQKASSKLKPDMVLEDVESDNEGQHKRENPSKAAAAPSTSLTSASPSTHQHPQQQAAAQHTQSNSLLVAAVQPQKSGDANSEPSDSAAKISLEDAETQTGRWTPFIESIKKEAEDVALATMEERLLQERMEMARMAEEVARQTAEMAIRQMASEGHSIKLSLDSQEQLEEPEAELIMAQEEESEAEDCKTAEKDESLVEEEQKEETEEPTGTEPEEPQQTSPSPPPSPEPVKTSEPEPEPEPAPEPETQKTSSELEPVTQQPQKAEDNGQDTSADKAADKEEEAKDDGCGAPVSCDAFKNCLMRIPHTSECFGNINAFFKENGISSPKLPSMPKLPTQFSDVIKYFPSLPPELREELTHIRLTRVPRNIAQTLTELFPKSSEGSVGPSLSSVSQQFSDIPQKLSQFPSRTQQYFLNVRNRLNSLMPQDA</sequence>
<feature type="compositionally biased region" description="Polar residues" evidence="1">
    <location>
        <begin position="411"/>
        <end position="422"/>
    </location>
</feature>
<accession>A0AA88SMJ7</accession>
<feature type="compositionally biased region" description="Polar residues" evidence="1">
    <location>
        <begin position="232"/>
        <end position="243"/>
    </location>
</feature>
<feature type="compositionally biased region" description="Acidic residues" evidence="1">
    <location>
        <begin position="325"/>
        <end position="344"/>
    </location>
</feature>
<feature type="compositionally biased region" description="Basic and acidic residues" evidence="1">
    <location>
        <begin position="432"/>
        <end position="447"/>
    </location>
</feature>
<feature type="compositionally biased region" description="Basic and acidic residues" evidence="1">
    <location>
        <begin position="345"/>
        <end position="355"/>
    </location>
</feature>
<evidence type="ECO:0000256" key="1">
    <source>
        <dbReference type="SAM" id="MobiDB-lite"/>
    </source>
</evidence>
<dbReference type="EMBL" id="JAUPFM010000009">
    <property type="protein sequence ID" value="KAK2841943.1"/>
    <property type="molecule type" value="Genomic_DNA"/>
</dbReference>
<comment type="caution">
    <text evidence="2">The sequence shown here is derived from an EMBL/GenBank/DDBJ whole genome shotgun (WGS) entry which is preliminary data.</text>
</comment>
<gene>
    <name evidence="2" type="ORF">Q5P01_012143</name>
</gene>
<reference evidence="2" key="1">
    <citation type="submission" date="2023-07" db="EMBL/GenBank/DDBJ databases">
        <title>Chromosome-level Genome Assembly of Striped Snakehead (Channa striata).</title>
        <authorList>
            <person name="Liu H."/>
        </authorList>
    </citation>
    <scope>NUCLEOTIDE SEQUENCE</scope>
    <source>
        <strain evidence="2">Gz</strain>
        <tissue evidence="2">Muscle</tissue>
    </source>
</reference>
<feature type="region of interest" description="Disordered" evidence="1">
    <location>
        <begin position="1"/>
        <end position="40"/>
    </location>
</feature>
<proteinExistence type="predicted"/>
<feature type="region of interest" description="Disordered" evidence="1">
    <location>
        <begin position="316"/>
        <end position="450"/>
    </location>
</feature>
<name>A0AA88SMJ7_CHASR</name>
<evidence type="ECO:0000313" key="3">
    <source>
        <dbReference type="Proteomes" id="UP001187415"/>
    </source>
</evidence>
<feature type="region of interest" description="Disordered" evidence="1">
    <location>
        <begin position="87"/>
        <end position="123"/>
    </location>
</feature>
<evidence type="ECO:0000313" key="2">
    <source>
        <dbReference type="EMBL" id="KAK2841943.1"/>
    </source>
</evidence>
<feature type="compositionally biased region" description="Acidic residues" evidence="1">
    <location>
        <begin position="356"/>
        <end position="375"/>
    </location>
</feature>
<feature type="compositionally biased region" description="Low complexity" evidence="1">
    <location>
        <begin position="190"/>
        <end position="222"/>
    </location>
</feature>
<feature type="region of interest" description="Disordered" evidence="1">
    <location>
        <begin position="141"/>
        <end position="258"/>
    </location>
</feature>
<organism evidence="2 3">
    <name type="scientific">Channa striata</name>
    <name type="common">Snakehead murrel</name>
    <name type="synonym">Ophicephalus striatus</name>
    <dbReference type="NCBI Taxonomy" id="64152"/>
    <lineage>
        <taxon>Eukaryota</taxon>
        <taxon>Metazoa</taxon>
        <taxon>Chordata</taxon>
        <taxon>Craniata</taxon>
        <taxon>Vertebrata</taxon>
        <taxon>Euteleostomi</taxon>
        <taxon>Actinopterygii</taxon>
        <taxon>Neopterygii</taxon>
        <taxon>Teleostei</taxon>
        <taxon>Neoteleostei</taxon>
        <taxon>Acanthomorphata</taxon>
        <taxon>Anabantaria</taxon>
        <taxon>Anabantiformes</taxon>
        <taxon>Channoidei</taxon>
        <taxon>Channidae</taxon>
        <taxon>Channa</taxon>
    </lineage>
</organism>
<protein>
    <submittedName>
        <fullName evidence="2">Uncharacterized protein</fullName>
    </submittedName>
</protein>
<dbReference type="Proteomes" id="UP001187415">
    <property type="component" value="Unassembled WGS sequence"/>
</dbReference>
<keyword evidence="3" id="KW-1185">Reference proteome</keyword>
<feature type="compositionally biased region" description="Basic and acidic residues" evidence="1">
    <location>
        <begin position="15"/>
        <end position="33"/>
    </location>
</feature>